<evidence type="ECO:0000313" key="5">
    <source>
        <dbReference type="EMBL" id="CAD8223476.1"/>
    </source>
</evidence>
<name>A0A7R9T392_9CHLO</name>
<dbReference type="PRINTS" id="PR01868">
    <property type="entry name" value="ABCEFAMILY"/>
</dbReference>
<dbReference type="InterPro" id="IPR003439">
    <property type="entry name" value="ABC_transporter-like_ATP-bd"/>
</dbReference>
<evidence type="ECO:0000256" key="1">
    <source>
        <dbReference type="ARBA" id="ARBA00022741"/>
    </source>
</evidence>
<dbReference type="InterPro" id="IPR027417">
    <property type="entry name" value="P-loop_NTPase"/>
</dbReference>
<keyword evidence="2" id="KW-0067">ATP-binding</keyword>
<dbReference type="FunFam" id="3.40.50.300:FF:000152">
    <property type="entry name" value="ATP-binding cassette, sub-family E, member 1"/>
    <property type="match status" value="1"/>
</dbReference>
<protein>
    <submittedName>
        <fullName evidence="5">Uncharacterized protein</fullName>
    </submittedName>
</protein>
<accession>A0A7R9T392</accession>
<dbReference type="PROSITE" id="PS00211">
    <property type="entry name" value="ABC_TRANSPORTER_1"/>
    <property type="match status" value="1"/>
</dbReference>
<dbReference type="FunFam" id="3.40.50.300:FF:000144">
    <property type="entry name" value="ATP-binding cassette sub-family E member 1"/>
    <property type="match status" value="1"/>
</dbReference>
<dbReference type="InterPro" id="IPR034348">
    <property type="entry name" value="RLI_dom_1"/>
</dbReference>
<evidence type="ECO:0000259" key="3">
    <source>
        <dbReference type="PROSITE" id="PS50893"/>
    </source>
</evidence>
<gene>
    <name evidence="5" type="ORF">OLUC0939_LOCUS4200</name>
</gene>
<dbReference type="PROSITE" id="PS00198">
    <property type="entry name" value="4FE4S_FER_1"/>
    <property type="match status" value="1"/>
</dbReference>
<dbReference type="PROSITE" id="PS51379">
    <property type="entry name" value="4FE4S_FER_2"/>
    <property type="match status" value="1"/>
</dbReference>
<dbReference type="SUPFAM" id="SSF52540">
    <property type="entry name" value="P-loop containing nucleoside triphosphate hydrolases"/>
    <property type="match status" value="2"/>
</dbReference>
<dbReference type="InterPro" id="IPR013283">
    <property type="entry name" value="RLI1"/>
</dbReference>
<dbReference type="Pfam" id="PF00005">
    <property type="entry name" value="ABC_tran"/>
    <property type="match status" value="2"/>
</dbReference>
<feature type="domain" description="ABC transporter" evidence="3">
    <location>
        <begin position="79"/>
        <end position="324"/>
    </location>
</feature>
<dbReference type="InterPro" id="IPR017871">
    <property type="entry name" value="ABC_transporter-like_CS"/>
</dbReference>
<sequence>MGKKNKDEDPNEKLDRIAIVNGERCRPKKCKQECKRSCPVVKVGKLCIEVGPKDKIAFLSEALCIGCGICVKKCPFEALTIINLPKNLERETTHRYGPNTFKLHRLPTPRAGQVLGLVGTNGIGKSTALKILAGKLKPNLGNFTKPPEWSDILAHFRGSELQNYLTKILEDDMKALIKPQYVDNIPKAVKGEVEQCLNDRNELDNLEFLKDQLDLENVMQRQVAQLSGGELQRFATAIIACQKADIYMFDEPSSYLDVKQRLKASRVIRSLLKNDTYVIVVEHDLSVLDYLSDFICCLYGKPGAYGVVTMPFSVREGINIFLAGFVPTENLRFRDEALTFKVVGADSGMEITDKHFSRYEYPALVKTQGDFKLNVESGEFTDSEIVVLLGENGTGKTTFIRLIAGLIQPDDEELELPEFNVSYKPQKISPKFPGTVRELLHKKIRDSYMHPQFVSDVMKPMNIDPLMDQAVQNLSGGELQRVALAMCMGTPADIYLIDEPSAYLDSEQRVWASKVIKRFILHAKKVAFIVEHDFIMATYLADKVVVYSGVPAIEATAHAPQSLLTGMNMFLKALEITFRRDPTNYRPRINKYQSQLDSEQKAANCYYLLDE</sequence>
<keyword evidence="1" id="KW-0547">Nucleotide-binding</keyword>
<dbReference type="Pfam" id="PF04068">
    <property type="entry name" value="Fer4_RLI"/>
    <property type="match status" value="1"/>
</dbReference>
<evidence type="ECO:0000256" key="2">
    <source>
        <dbReference type="ARBA" id="ARBA00022840"/>
    </source>
</evidence>
<dbReference type="GO" id="GO:0016887">
    <property type="term" value="F:ATP hydrolysis activity"/>
    <property type="evidence" value="ECO:0007669"/>
    <property type="project" value="InterPro"/>
</dbReference>
<dbReference type="InterPro" id="IPR017896">
    <property type="entry name" value="4Fe4S_Fe-S-bd"/>
</dbReference>
<dbReference type="InterPro" id="IPR017900">
    <property type="entry name" value="4Fe4S_Fe_S_CS"/>
</dbReference>
<dbReference type="AlphaFoldDB" id="A0A7R9T392"/>
<feature type="domain" description="4Fe-4S ferredoxin-type" evidence="4">
    <location>
        <begin position="55"/>
        <end position="84"/>
    </location>
</feature>
<dbReference type="GO" id="GO:0005737">
    <property type="term" value="C:cytoplasm"/>
    <property type="evidence" value="ECO:0007669"/>
    <property type="project" value="UniProtKB-ARBA"/>
</dbReference>
<dbReference type="Pfam" id="PF00037">
    <property type="entry name" value="Fer4"/>
    <property type="match status" value="1"/>
</dbReference>
<dbReference type="InterPro" id="IPR003593">
    <property type="entry name" value="AAA+_ATPase"/>
</dbReference>
<dbReference type="EMBL" id="HBDX01004878">
    <property type="protein sequence ID" value="CAD8223476.1"/>
    <property type="molecule type" value="Transcribed_RNA"/>
</dbReference>
<dbReference type="GO" id="GO:0060255">
    <property type="term" value="P:regulation of macromolecule metabolic process"/>
    <property type="evidence" value="ECO:0007669"/>
    <property type="project" value="UniProtKB-ARBA"/>
</dbReference>
<dbReference type="CDD" id="cd03236">
    <property type="entry name" value="ABC_RNaseL_inhibitor_domain1"/>
    <property type="match status" value="1"/>
</dbReference>
<organism evidence="5">
    <name type="scientific">Ostreococcus sp. 'lucimarinus'</name>
    <dbReference type="NCBI Taxonomy" id="242159"/>
    <lineage>
        <taxon>Eukaryota</taxon>
        <taxon>Viridiplantae</taxon>
        <taxon>Chlorophyta</taxon>
        <taxon>Mamiellophyceae</taxon>
        <taxon>Mamiellales</taxon>
        <taxon>Bathycoccaceae</taxon>
        <taxon>Ostreococcus</taxon>
    </lineage>
</organism>
<reference evidence="5" key="1">
    <citation type="submission" date="2021-01" db="EMBL/GenBank/DDBJ databases">
        <authorList>
            <person name="Corre E."/>
            <person name="Pelletier E."/>
            <person name="Niang G."/>
            <person name="Scheremetjew M."/>
            <person name="Finn R."/>
            <person name="Kale V."/>
            <person name="Holt S."/>
            <person name="Cochrane G."/>
            <person name="Meng A."/>
            <person name="Brown T."/>
            <person name="Cohen L."/>
        </authorList>
    </citation>
    <scope>NUCLEOTIDE SEQUENCE</scope>
    <source>
        <strain evidence="5">Clade-A-BCC118000</strain>
    </source>
</reference>
<feature type="domain" description="ABC transporter" evidence="3">
    <location>
        <begin position="351"/>
        <end position="574"/>
    </location>
</feature>
<dbReference type="GO" id="GO:0006412">
    <property type="term" value="P:translation"/>
    <property type="evidence" value="ECO:0007669"/>
    <property type="project" value="UniProtKB-ARBA"/>
</dbReference>
<dbReference type="InterPro" id="IPR007209">
    <property type="entry name" value="RNaseL-inhib-like_metal-bd_dom"/>
</dbReference>
<dbReference type="SUPFAM" id="SSF54862">
    <property type="entry name" value="4Fe-4S ferredoxins"/>
    <property type="match status" value="1"/>
</dbReference>
<dbReference type="SMART" id="SM00382">
    <property type="entry name" value="AAA"/>
    <property type="match status" value="2"/>
</dbReference>
<dbReference type="GO" id="GO:0005524">
    <property type="term" value="F:ATP binding"/>
    <property type="evidence" value="ECO:0007669"/>
    <property type="project" value="UniProtKB-KW"/>
</dbReference>
<evidence type="ECO:0000259" key="4">
    <source>
        <dbReference type="PROSITE" id="PS51379"/>
    </source>
</evidence>
<dbReference type="PANTHER" id="PTHR19248">
    <property type="entry name" value="ATP-BINDING TRANSPORT PROTEIN-RELATED"/>
    <property type="match status" value="1"/>
</dbReference>
<proteinExistence type="predicted"/>
<dbReference type="Gene3D" id="3.40.50.300">
    <property type="entry name" value="P-loop containing nucleotide triphosphate hydrolases"/>
    <property type="match status" value="2"/>
</dbReference>
<dbReference type="PROSITE" id="PS50893">
    <property type="entry name" value="ABC_TRANSPORTER_2"/>
    <property type="match status" value="2"/>
</dbReference>
<dbReference type="NCBIfam" id="NF009945">
    <property type="entry name" value="PRK13409.1"/>
    <property type="match status" value="1"/>
</dbReference>